<dbReference type="EMBL" id="JAPDRQ010000151">
    <property type="protein sequence ID" value="KAJ9653512.1"/>
    <property type="molecule type" value="Genomic_DNA"/>
</dbReference>
<gene>
    <name evidence="1" type="ORF">H2198_007294</name>
</gene>
<sequence>MPEAADEVVHPSVEVDPTAIDNTDPDSTYDEATLESTQSLSSSIFDYEEVHGRTYHAYHNGKYWLPNDADEMERIDIMYHAYRLAMGDKLHYAPIDQDPSAVLDVGTGTGLWALDFADEYPSAQVIATDLSPIQPAWVPNNLEFQIADSDEPWTFGAKFDLIHTRLMYDCSLRSWPHFFSEAYKALKPGGWVECQEFSHHRMSDDNSIPVGSRITHWENLWTEGMQRIGLGGTVNVERLVGQMKEAGLQDVTCTMFKLPIGPWPKDLLLKEAGKLGYANLDNALYGVSVKLFTEALGWGIDELHALVAECRKELKRRNVHAYWPLYIVMGRKPVT</sequence>
<comment type="caution">
    <text evidence="1">The sequence shown here is derived from an EMBL/GenBank/DDBJ whole genome shotgun (WGS) entry which is preliminary data.</text>
</comment>
<dbReference type="Proteomes" id="UP001172386">
    <property type="component" value="Unassembled WGS sequence"/>
</dbReference>
<organism evidence="1 2">
    <name type="scientific">Neophaeococcomyces mojaviensis</name>
    <dbReference type="NCBI Taxonomy" id="3383035"/>
    <lineage>
        <taxon>Eukaryota</taxon>
        <taxon>Fungi</taxon>
        <taxon>Dikarya</taxon>
        <taxon>Ascomycota</taxon>
        <taxon>Pezizomycotina</taxon>
        <taxon>Eurotiomycetes</taxon>
        <taxon>Chaetothyriomycetidae</taxon>
        <taxon>Chaetothyriales</taxon>
        <taxon>Chaetothyriales incertae sedis</taxon>
        <taxon>Neophaeococcomyces</taxon>
    </lineage>
</organism>
<reference evidence="1" key="1">
    <citation type="submission" date="2022-10" db="EMBL/GenBank/DDBJ databases">
        <title>Culturing micro-colonial fungi from biological soil crusts in the Mojave desert and describing Neophaeococcomyces mojavensis, and introducing the new genera and species Taxawa tesnikishii.</title>
        <authorList>
            <person name="Kurbessoian T."/>
            <person name="Stajich J.E."/>
        </authorList>
    </citation>
    <scope>NUCLEOTIDE SEQUENCE</scope>
    <source>
        <strain evidence="1">JES_112</strain>
    </source>
</reference>
<name>A0ACC3A0C7_9EURO</name>
<evidence type="ECO:0000313" key="1">
    <source>
        <dbReference type="EMBL" id="KAJ9653512.1"/>
    </source>
</evidence>
<protein>
    <submittedName>
        <fullName evidence="1">Uncharacterized protein</fullName>
    </submittedName>
</protein>
<keyword evidence="2" id="KW-1185">Reference proteome</keyword>
<evidence type="ECO:0000313" key="2">
    <source>
        <dbReference type="Proteomes" id="UP001172386"/>
    </source>
</evidence>
<accession>A0ACC3A0C7</accession>
<proteinExistence type="predicted"/>